<sequence length="100" mass="10747">MLAMGTDCRCEGARDILQPYLLSILLLLSGNRVFSGASSSGCYGTLQTAPPPKAWQFERGTPRGQLLLLPPNSHSNYGGDNSDTFLTETGRKPQSSSLKT</sequence>
<dbReference type="Proteomes" id="UP000827986">
    <property type="component" value="Unassembled WGS sequence"/>
</dbReference>
<evidence type="ECO:0000313" key="3">
    <source>
        <dbReference type="Proteomes" id="UP000827986"/>
    </source>
</evidence>
<keyword evidence="3" id="KW-1185">Reference proteome</keyword>
<evidence type="ECO:0000256" key="1">
    <source>
        <dbReference type="SAM" id="MobiDB-lite"/>
    </source>
</evidence>
<proteinExistence type="predicted"/>
<dbReference type="EMBL" id="JAHDVG010000474">
    <property type="protein sequence ID" value="KAH1178660.1"/>
    <property type="molecule type" value="Genomic_DNA"/>
</dbReference>
<feature type="region of interest" description="Disordered" evidence="1">
    <location>
        <begin position="64"/>
        <end position="100"/>
    </location>
</feature>
<evidence type="ECO:0000313" key="2">
    <source>
        <dbReference type="EMBL" id="KAH1178660.1"/>
    </source>
</evidence>
<name>A0A9D3XGD8_9SAUR</name>
<accession>A0A9D3XGD8</accession>
<protein>
    <submittedName>
        <fullName evidence="2">Uncharacterized protein</fullName>
    </submittedName>
</protein>
<reference evidence="2" key="1">
    <citation type="submission" date="2021-09" db="EMBL/GenBank/DDBJ databases">
        <title>The genome of Mauremys mutica provides insights into the evolution of semi-aquatic lifestyle.</title>
        <authorList>
            <person name="Gong S."/>
            <person name="Gao Y."/>
        </authorList>
    </citation>
    <scope>NUCLEOTIDE SEQUENCE</scope>
    <source>
        <strain evidence="2">MM-2020</strain>
        <tissue evidence="2">Muscle</tissue>
    </source>
</reference>
<organism evidence="2 3">
    <name type="scientific">Mauremys mutica</name>
    <name type="common">yellowpond turtle</name>
    <dbReference type="NCBI Taxonomy" id="74926"/>
    <lineage>
        <taxon>Eukaryota</taxon>
        <taxon>Metazoa</taxon>
        <taxon>Chordata</taxon>
        <taxon>Craniata</taxon>
        <taxon>Vertebrata</taxon>
        <taxon>Euteleostomi</taxon>
        <taxon>Archelosauria</taxon>
        <taxon>Testudinata</taxon>
        <taxon>Testudines</taxon>
        <taxon>Cryptodira</taxon>
        <taxon>Durocryptodira</taxon>
        <taxon>Testudinoidea</taxon>
        <taxon>Geoemydidae</taxon>
        <taxon>Geoemydinae</taxon>
        <taxon>Mauremys</taxon>
    </lineage>
</organism>
<feature type="compositionally biased region" description="Polar residues" evidence="1">
    <location>
        <begin position="72"/>
        <end position="100"/>
    </location>
</feature>
<dbReference type="AlphaFoldDB" id="A0A9D3XGD8"/>
<gene>
    <name evidence="2" type="ORF">KIL84_012362</name>
</gene>
<comment type="caution">
    <text evidence="2">The sequence shown here is derived from an EMBL/GenBank/DDBJ whole genome shotgun (WGS) entry which is preliminary data.</text>
</comment>